<evidence type="ECO:0000256" key="1">
    <source>
        <dbReference type="ARBA" id="ARBA00004141"/>
    </source>
</evidence>
<dbReference type="RefSeq" id="WP_033056667.1">
    <property type="nucleotide sequence ID" value="NZ_AZQQ01000074.1"/>
</dbReference>
<accession>A0A059L497</accession>
<dbReference type="GO" id="GO:0016020">
    <property type="term" value="C:membrane"/>
    <property type="evidence" value="ECO:0007669"/>
    <property type="project" value="UniProtKB-SubCell"/>
</dbReference>
<dbReference type="Gene3D" id="3.40.50.720">
    <property type="entry name" value="NAD(P)-binding Rossmann-like Domain"/>
    <property type="match status" value="1"/>
</dbReference>
<evidence type="ECO:0000313" key="9">
    <source>
        <dbReference type="EMBL" id="KDD69061.1"/>
    </source>
</evidence>
<comment type="caution">
    <text evidence="9">The sequence shown here is derived from an EMBL/GenBank/DDBJ whole genome shotgun (WGS) entry which is preliminary data.</text>
</comment>
<dbReference type="NCBIfam" id="TIGR03023">
    <property type="entry name" value="WcaJ_sugtrans"/>
    <property type="match status" value="1"/>
</dbReference>
<dbReference type="AlphaFoldDB" id="A0A059L497"/>
<name>A0A059L497_9PSED</name>
<feature type="transmembrane region" description="Helical" evidence="7">
    <location>
        <begin position="45"/>
        <end position="65"/>
    </location>
</feature>
<dbReference type="InterPro" id="IPR017473">
    <property type="entry name" value="Undecaprenyl-P_gluc_Ptfrase"/>
</dbReference>
<evidence type="ECO:0000256" key="5">
    <source>
        <dbReference type="ARBA" id="ARBA00022989"/>
    </source>
</evidence>
<dbReference type="InterPro" id="IPR003362">
    <property type="entry name" value="Bact_transf"/>
</dbReference>
<dbReference type="NCBIfam" id="TIGR03025">
    <property type="entry name" value="EPS_sugtrans"/>
    <property type="match status" value="1"/>
</dbReference>
<proteinExistence type="inferred from homology"/>
<dbReference type="Pfam" id="PF13727">
    <property type="entry name" value="CoA_binding_3"/>
    <property type="match status" value="1"/>
</dbReference>
<dbReference type="EMBL" id="AZQQ01000074">
    <property type="protein sequence ID" value="KDD69061.1"/>
    <property type="molecule type" value="Genomic_DNA"/>
</dbReference>
<feature type="transmembrane region" description="Helical" evidence="7">
    <location>
        <begin position="290"/>
        <end position="310"/>
    </location>
</feature>
<keyword evidence="6 7" id="KW-0472">Membrane</keyword>
<dbReference type="GO" id="GO:0016780">
    <property type="term" value="F:phosphotransferase activity, for other substituted phosphate groups"/>
    <property type="evidence" value="ECO:0007669"/>
    <property type="project" value="TreeGrafter"/>
</dbReference>
<gene>
    <name evidence="9" type="ORF">V466_11580</name>
</gene>
<keyword evidence="4 7" id="KW-0812">Transmembrane</keyword>
<evidence type="ECO:0000256" key="3">
    <source>
        <dbReference type="ARBA" id="ARBA00022679"/>
    </source>
</evidence>
<organism evidence="9 10">
    <name type="scientific">Pseudomonas mandelii PD30</name>
    <dbReference type="NCBI Taxonomy" id="1419583"/>
    <lineage>
        <taxon>Bacteria</taxon>
        <taxon>Pseudomonadati</taxon>
        <taxon>Pseudomonadota</taxon>
        <taxon>Gammaproteobacteria</taxon>
        <taxon>Pseudomonadales</taxon>
        <taxon>Pseudomonadaceae</taxon>
        <taxon>Pseudomonas</taxon>
    </lineage>
</organism>
<feature type="transmembrane region" description="Helical" evidence="7">
    <location>
        <begin position="20"/>
        <end position="39"/>
    </location>
</feature>
<dbReference type="PANTHER" id="PTHR30576">
    <property type="entry name" value="COLANIC BIOSYNTHESIS UDP-GLUCOSE LIPID CARRIER TRANSFERASE"/>
    <property type="match status" value="1"/>
</dbReference>
<evidence type="ECO:0000256" key="6">
    <source>
        <dbReference type="ARBA" id="ARBA00023136"/>
    </source>
</evidence>
<dbReference type="Proteomes" id="UP000026739">
    <property type="component" value="Unassembled WGS sequence"/>
</dbReference>
<feature type="domain" description="Bacterial sugar transferase" evidence="8">
    <location>
        <begin position="284"/>
        <end position="467"/>
    </location>
</feature>
<protein>
    <submittedName>
        <fullName evidence="9">Sugar transferase</fullName>
    </submittedName>
</protein>
<dbReference type="eggNOG" id="COG2148">
    <property type="taxonomic scope" value="Bacteria"/>
</dbReference>
<keyword evidence="5 7" id="KW-1133">Transmembrane helix</keyword>
<evidence type="ECO:0000259" key="8">
    <source>
        <dbReference type="Pfam" id="PF02397"/>
    </source>
</evidence>
<sequence>MIFEPNSTRSVLQRRSSTSIVVQAGLDCVAVTGVAWFLINYHIGFITQSYVILLLLLLGALAVVYDHYAIYRSNVVFTVKAFKLLKAWTATFGFLVAMAFLTKQSEQYSRLLVGQLFILGYFAQLLLHLATREMQKKFLAHPTQLENSLIIGSGELASYLHKKISNNPWLGERIVGCVLIGADDDRGKESLEGAQRLSILGDISDLDELVVKHAIRTVYFVTPLGGSEVIQDVYLRLFDKHISVNWVPDIFSLRLINHSVREIAGIPVLTLSETPLMGMRLFLKNLEDKVLAFLILVLAAPVLAVVAIAIKLDSPGPIFFRQQRMGWSGEAFRIWKFRSMVVHQPEDGVVKQAQKNDPRMTRVGAFIRRTSLDELPQLFNVLMGEMSLVGPRPHAIQHDVQYSPDVSGYFARHNIKPGITGLAQVRGYRGETRDIEQMIRRVDSDIEYINNWSLWLDFIILVRTVFAFSGKHAY</sequence>
<feature type="transmembrane region" description="Helical" evidence="7">
    <location>
        <begin position="108"/>
        <end position="127"/>
    </location>
</feature>
<dbReference type="Pfam" id="PF02397">
    <property type="entry name" value="Bac_transf"/>
    <property type="match status" value="1"/>
</dbReference>
<dbReference type="PANTHER" id="PTHR30576:SF0">
    <property type="entry name" value="UNDECAPRENYL-PHOSPHATE N-ACETYLGALACTOSAMINYL 1-PHOSPHATE TRANSFERASE-RELATED"/>
    <property type="match status" value="1"/>
</dbReference>
<evidence type="ECO:0000256" key="2">
    <source>
        <dbReference type="ARBA" id="ARBA00006464"/>
    </source>
</evidence>
<reference evidence="9 10" key="1">
    <citation type="submission" date="2013-12" db="EMBL/GenBank/DDBJ databases">
        <authorList>
            <person name="Formusa P.A."/>
            <person name="Habash M."/>
            <person name="Lee H."/>
            <person name="Trevors J.T."/>
        </authorList>
    </citation>
    <scope>NUCLEOTIDE SEQUENCE [LARGE SCALE GENOMIC DNA]</scope>
    <source>
        <strain evidence="9 10">PD30</strain>
    </source>
</reference>
<evidence type="ECO:0000313" key="10">
    <source>
        <dbReference type="Proteomes" id="UP000026739"/>
    </source>
</evidence>
<comment type="similarity">
    <text evidence="2">Belongs to the bacterial sugar transferase family.</text>
</comment>
<dbReference type="InterPro" id="IPR017475">
    <property type="entry name" value="EPS_sugar_tfrase"/>
</dbReference>
<keyword evidence="3 9" id="KW-0808">Transferase</keyword>
<evidence type="ECO:0000256" key="4">
    <source>
        <dbReference type="ARBA" id="ARBA00022692"/>
    </source>
</evidence>
<evidence type="ECO:0000256" key="7">
    <source>
        <dbReference type="SAM" id="Phobius"/>
    </source>
</evidence>
<feature type="transmembrane region" description="Helical" evidence="7">
    <location>
        <begin position="85"/>
        <end position="102"/>
    </location>
</feature>
<comment type="subcellular location">
    <subcellularLocation>
        <location evidence="1">Membrane</location>
        <topology evidence="1">Multi-pass membrane protein</topology>
    </subcellularLocation>
</comment>